<comment type="caution">
    <text evidence="1">The sequence shown here is derived from an EMBL/GenBank/DDBJ whole genome shotgun (WGS) entry which is preliminary data.</text>
</comment>
<dbReference type="Proteomes" id="UP000092993">
    <property type="component" value="Unassembled WGS sequence"/>
</dbReference>
<accession>A0A1C7LWN3</accession>
<reference evidence="1 2" key="1">
    <citation type="submission" date="2016-03" db="EMBL/GenBank/DDBJ databases">
        <title>Whole genome sequencing of Grifola frondosa 9006-11.</title>
        <authorList>
            <person name="Min B."/>
            <person name="Park H."/>
            <person name="Kim J.-G."/>
            <person name="Cho H."/>
            <person name="Oh Y.-L."/>
            <person name="Kong W.-S."/>
            <person name="Choi I.-G."/>
        </authorList>
    </citation>
    <scope>NUCLEOTIDE SEQUENCE [LARGE SCALE GENOMIC DNA]</scope>
    <source>
        <strain evidence="1 2">9006-11</strain>
    </source>
</reference>
<dbReference type="EMBL" id="LUGG01000018">
    <property type="protein sequence ID" value="OBZ69123.1"/>
    <property type="molecule type" value="Genomic_DNA"/>
</dbReference>
<proteinExistence type="predicted"/>
<gene>
    <name evidence="1" type="ORF">A0H81_10873</name>
</gene>
<evidence type="ECO:0000313" key="2">
    <source>
        <dbReference type="Proteomes" id="UP000092993"/>
    </source>
</evidence>
<sequence length="83" mass="9012">MSSRELEVRCVLQGRVDEPGRDGGRGAAAAESDGWGYVGGGYLAFAGMCEMGGRMLFREKEGRWSWEGGGRVEEGKSCRWGGY</sequence>
<evidence type="ECO:0000313" key="1">
    <source>
        <dbReference type="EMBL" id="OBZ69123.1"/>
    </source>
</evidence>
<name>A0A1C7LWN3_GRIFR</name>
<dbReference type="AlphaFoldDB" id="A0A1C7LWN3"/>
<keyword evidence="2" id="KW-1185">Reference proteome</keyword>
<protein>
    <submittedName>
        <fullName evidence="1">Uncharacterized protein</fullName>
    </submittedName>
</protein>
<organism evidence="1 2">
    <name type="scientific">Grifola frondosa</name>
    <name type="common">Maitake</name>
    <name type="synonym">Polyporus frondosus</name>
    <dbReference type="NCBI Taxonomy" id="5627"/>
    <lineage>
        <taxon>Eukaryota</taxon>
        <taxon>Fungi</taxon>
        <taxon>Dikarya</taxon>
        <taxon>Basidiomycota</taxon>
        <taxon>Agaricomycotina</taxon>
        <taxon>Agaricomycetes</taxon>
        <taxon>Polyporales</taxon>
        <taxon>Grifolaceae</taxon>
        <taxon>Grifola</taxon>
    </lineage>
</organism>